<dbReference type="KEGG" id="mpk:VL20_5691"/>
<evidence type="ECO:0000313" key="3">
    <source>
        <dbReference type="Proteomes" id="UP000068167"/>
    </source>
</evidence>
<dbReference type="Proteomes" id="UP000068167">
    <property type="component" value="Chromosome"/>
</dbReference>
<dbReference type="AlphaFoldDB" id="A0A0K1S8Q0"/>
<keyword evidence="1" id="KW-1133">Transmembrane helix</keyword>
<gene>
    <name evidence="2" type="ORF">VL20_5691</name>
</gene>
<sequence>MGEDSVLGFHLVGILAFSLSTQIFFFLATLVLSGFDPLVSVSQERCKKNILIKQKIYGSSGFRVLIFVMN</sequence>
<keyword evidence="1" id="KW-0812">Transmembrane</keyword>
<reference evidence="2 3" key="1">
    <citation type="journal article" date="2016" name="Stand. Genomic Sci.">
        <title>Complete genome sequence and genomic characterization of Microcystis panniformis FACHB 1757 by third-generation sequencing.</title>
        <authorList>
            <person name="Zhang J.Y."/>
            <person name="Guan R."/>
            <person name="Zhang H.J."/>
            <person name="Li H."/>
            <person name="Xiao P."/>
            <person name="Yu G.L."/>
            <person name="Du L."/>
            <person name="Cao D.M."/>
            <person name="Zhu B.C."/>
            <person name="Li R.H."/>
            <person name="Lu Z.H."/>
        </authorList>
    </citation>
    <scope>NUCLEOTIDE SEQUENCE [LARGE SCALE GENOMIC DNA]</scope>
    <source>
        <strain evidence="2 3">FACHB-1757</strain>
    </source>
</reference>
<proteinExistence type="predicted"/>
<keyword evidence="3" id="KW-1185">Reference proteome</keyword>
<accession>A0A0K1S8Q0</accession>
<organism evidence="2 3">
    <name type="scientific">Microcystis panniformis FACHB-1757</name>
    <dbReference type="NCBI Taxonomy" id="1638788"/>
    <lineage>
        <taxon>Bacteria</taxon>
        <taxon>Bacillati</taxon>
        <taxon>Cyanobacteriota</taxon>
        <taxon>Cyanophyceae</taxon>
        <taxon>Oscillatoriophycideae</taxon>
        <taxon>Chroococcales</taxon>
        <taxon>Microcystaceae</taxon>
        <taxon>Microcystis</taxon>
    </lineage>
</organism>
<keyword evidence="1" id="KW-0472">Membrane</keyword>
<protein>
    <submittedName>
        <fullName evidence="2">Mobile element protein</fullName>
    </submittedName>
</protein>
<feature type="transmembrane region" description="Helical" evidence="1">
    <location>
        <begin position="12"/>
        <end position="35"/>
    </location>
</feature>
<evidence type="ECO:0000313" key="2">
    <source>
        <dbReference type="EMBL" id="AKV70507.1"/>
    </source>
</evidence>
<evidence type="ECO:0000256" key="1">
    <source>
        <dbReference type="SAM" id="Phobius"/>
    </source>
</evidence>
<dbReference type="EMBL" id="CP011339">
    <property type="protein sequence ID" value="AKV70507.1"/>
    <property type="molecule type" value="Genomic_DNA"/>
</dbReference>
<name>A0A0K1S8Q0_9CHRO</name>